<sequence>MQKFKRSKKNMALNGNGNKLSKITLTVSLLFFGISCTSLAQQPVSERTITINMSASEILPADLIIFNVNINAEGETPQEAYELHRERESLLADLLKDLNIEEENIDYEPIRMNRRQVSNNRYNNNDEPRYITATNQSVSITFSDFSIYEKIQLRLIENGFDSFNGQFSSTKISEGKEKALIAAIEAAKERAELIAETSGVVLADVSTINFSDHQISIPRKASSMELMSRASDASMMDFAQTVEVSSNISISYFIR</sequence>
<dbReference type="Gene3D" id="3.30.70.2970">
    <property type="entry name" value="Protein of unknown function (DUF541), domain 2"/>
    <property type="match status" value="1"/>
</dbReference>
<dbReference type="InterPro" id="IPR007497">
    <property type="entry name" value="SIMPL/DUF541"/>
</dbReference>
<dbReference type="Pfam" id="PF04402">
    <property type="entry name" value="SIMPL"/>
    <property type="match status" value="1"/>
</dbReference>
<dbReference type="Gene3D" id="3.30.110.170">
    <property type="entry name" value="Protein of unknown function (DUF541), domain 1"/>
    <property type="match status" value="1"/>
</dbReference>
<name>A0ABW5JK32_9BACT</name>
<reference evidence="2" key="1">
    <citation type="journal article" date="2019" name="Int. J. Syst. Evol. Microbiol.">
        <title>The Global Catalogue of Microorganisms (GCM) 10K type strain sequencing project: providing services to taxonomists for standard genome sequencing and annotation.</title>
        <authorList>
            <consortium name="The Broad Institute Genomics Platform"/>
            <consortium name="The Broad Institute Genome Sequencing Center for Infectious Disease"/>
            <person name="Wu L."/>
            <person name="Ma J."/>
        </authorList>
    </citation>
    <scope>NUCLEOTIDE SEQUENCE [LARGE SCALE GENOMIC DNA]</scope>
    <source>
        <strain evidence="2">KCTC 52042</strain>
    </source>
</reference>
<dbReference type="RefSeq" id="WP_390302796.1">
    <property type="nucleotide sequence ID" value="NZ_JBHULI010000025.1"/>
</dbReference>
<dbReference type="PANTHER" id="PTHR34387">
    <property type="entry name" value="SLR1258 PROTEIN"/>
    <property type="match status" value="1"/>
</dbReference>
<keyword evidence="2" id="KW-1185">Reference proteome</keyword>
<dbReference type="Proteomes" id="UP001597460">
    <property type="component" value="Unassembled WGS sequence"/>
</dbReference>
<proteinExistence type="predicted"/>
<organism evidence="1 2">
    <name type="scientific">Gracilimonas halophila</name>
    <dbReference type="NCBI Taxonomy" id="1834464"/>
    <lineage>
        <taxon>Bacteria</taxon>
        <taxon>Pseudomonadati</taxon>
        <taxon>Balneolota</taxon>
        <taxon>Balneolia</taxon>
        <taxon>Balneolales</taxon>
        <taxon>Balneolaceae</taxon>
        <taxon>Gracilimonas</taxon>
    </lineage>
</organism>
<protein>
    <submittedName>
        <fullName evidence="1">SIMPL domain-containing protein</fullName>
    </submittedName>
</protein>
<comment type="caution">
    <text evidence="1">The sequence shown here is derived from an EMBL/GenBank/DDBJ whole genome shotgun (WGS) entry which is preliminary data.</text>
</comment>
<evidence type="ECO:0000313" key="2">
    <source>
        <dbReference type="Proteomes" id="UP001597460"/>
    </source>
</evidence>
<dbReference type="InterPro" id="IPR052022">
    <property type="entry name" value="26kDa_periplasmic_antigen"/>
</dbReference>
<accession>A0ABW5JK32</accession>
<dbReference type="PANTHER" id="PTHR34387:SF2">
    <property type="entry name" value="SLR1258 PROTEIN"/>
    <property type="match status" value="1"/>
</dbReference>
<gene>
    <name evidence="1" type="ORF">ACFSVN_11645</name>
</gene>
<evidence type="ECO:0000313" key="1">
    <source>
        <dbReference type="EMBL" id="MFD2533103.1"/>
    </source>
</evidence>
<dbReference type="EMBL" id="JBHULI010000025">
    <property type="protein sequence ID" value="MFD2533103.1"/>
    <property type="molecule type" value="Genomic_DNA"/>
</dbReference>